<feature type="compositionally biased region" description="Basic and acidic residues" evidence="1">
    <location>
        <begin position="299"/>
        <end position="319"/>
    </location>
</feature>
<proteinExistence type="predicted"/>
<dbReference type="AlphaFoldDB" id="A0A8H5XLD3"/>
<sequence>MKNSVVDTAHRRVGGQNLSLVDFRQAGNGAVKDEGENGLTGKEGQCARWERELWDAGDLVNRMRHHVEKQAGLFDVAFFYPKLSERQSVGYDTATRIRPVIDRKDVYANTTILTMAPTKTREKVARPDDRAWVGATTRKRGNTAMKRNYDFGRDCRTISLHIFYNQIHDFWDGSGYVPPGQKLPKNLQEIAEDVLRRQMVSDGKLVLQPARQRKQLCKDKPAQNRQVKEKPYRVTKPRDTRRPVPLPTPRALSLRSRAGSANSRTVAAASPIHSQITVADDEVEAYGSEAGMWDVPDTPIRENTRRQRTQDSIRRDRQVGHALDTYDDNDDGDGDDDDGGGCYDIDDNDDDDDNDGNCNDNEDNDDGDNDDGDNDDGDNNNDVNIGGAGFHVNDKRSNRSRNGNAHSRHHRQRRQQHVADGPELRDASVNRSRNQSRAPPYTPASPTFIIEQNADGESCERPVAPFALMDGEANGEVDDGIDDTVFFPQTSNEALPVGDFTTMMVGDTWTNSNAADVPGMAAFPDMMDFDMGNFDMDNFDLSLDLNLDSIDQLDYFEASPHRTGVSVTHPGVSPSYNLTEALVQQDNHEPRVPDVRAAEESPSFPGTAPTNVEHGSPRAPPRPRSSRPADDGASPTSRQPNIQVGIEPSDGSAIEIRDQEQRPRRFTWNQQLITILTETFRDMSVHQEMRWDRPGDVNWSIGSHHQIATPLMMPAF</sequence>
<protein>
    <submittedName>
        <fullName evidence="2">Uncharacterized protein</fullName>
    </submittedName>
</protein>
<comment type="caution">
    <text evidence="2">The sequence shown here is derived from an EMBL/GenBank/DDBJ whole genome shotgun (WGS) entry which is preliminary data.</text>
</comment>
<feature type="compositionally biased region" description="Acidic residues" evidence="1">
    <location>
        <begin position="325"/>
        <end position="379"/>
    </location>
</feature>
<feature type="region of interest" description="Disordered" evidence="1">
    <location>
        <begin position="211"/>
        <end position="267"/>
    </location>
</feature>
<reference evidence="2 3" key="1">
    <citation type="submission" date="2020-05" db="EMBL/GenBank/DDBJ databases">
        <title>Identification and distribution of gene clusters putatively required for synthesis of sphingolipid metabolism inhibitors in phylogenetically diverse species of the filamentous fungus Fusarium.</title>
        <authorList>
            <person name="Kim H.-S."/>
            <person name="Busman M."/>
            <person name="Brown D.W."/>
            <person name="Divon H."/>
            <person name="Uhlig S."/>
            <person name="Proctor R.H."/>
        </authorList>
    </citation>
    <scope>NUCLEOTIDE SEQUENCE [LARGE SCALE GENOMIC DNA]</scope>
    <source>
        <strain evidence="2 3">NRRL 26131</strain>
    </source>
</reference>
<evidence type="ECO:0000256" key="1">
    <source>
        <dbReference type="SAM" id="MobiDB-lite"/>
    </source>
</evidence>
<evidence type="ECO:0000313" key="2">
    <source>
        <dbReference type="EMBL" id="KAF5695656.1"/>
    </source>
</evidence>
<dbReference type="Proteomes" id="UP000532311">
    <property type="component" value="Unassembled WGS sequence"/>
</dbReference>
<feature type="region of interest" description="Disordered" evidence="1">
    <location>
        <begin position="587"/>
        <end position="662"/>
    </location>
</feature>
<organism evidence="2 3">
    <name type="scientific">Fusarium globosum</name>
    <dbReference type="NCBI Taxonomy" id="78864"/>
    <lineage>
        <taxon>Eukaryota</taxon>
        <taxon>Fungi</taxon>
        <taxon>Dikarya</taxon>
        <taxon>Ascomycota</taxon>
        <taxon>Pezizomycotina</taxon>
        <taxon>Sordariomycetes</taxon>
        <taxon>Hypocreomycetidae</taxon>
        <taxon>Hypocreales</taxon>
        <taxon>Nectriaceae</taxon>
        <taxon>Fusarium</taxon>
        <taxon>Fusarium fujikuroi species complex</taxon>
    </lineage>
</organism>
<gene>
    <name evidence="2" type="ORF">FGLOB1_13984</name>
</gene>
<feature type="compositionally biased region" description="Basic and acidic residues" evidence="1">
    <location>
        <begin position="587"/>
        <end position="599"/>
    </location>
</feature>
<evidence type="ECO:0000313" key="3">
    <source>
        <dbReference type="Proteomes" id="UP000532311"/>
    </source>
</evidence>
<accession>A0A8H5XLD3</accession>
<feature type="compositionally biased region" description="Basic residues" evidence="1">
    <location>
        <begin position="406"/>
        <end position="416"/>
    </location>
</feature>
<feature type="compositionally biased region" description="Basic and acidic residues" evidence="1">
    <location>
        <begin position="216"/>
        <end position="242"/>
    </location>
</feature>
<name>A0A8H5XLD3_9HYPO</name>
<dbReference type="EMBL" id="JAAQPF010000954">
    <property type="protein sequence ID" value="KAF5695656.1"/>
    <property type="molecule type" value="Genomic_DNA"/>
</dbReference>
<feature type="region of interest" description="Disordered" evidence="1">
    <location>
        <begin position="289"/>
        <end position="447"/>
    </location>
</feature>
<keyword evidence="3" id="KW-1185">Reference proteome</keyword>